<sequence length="209" mass="22480">MSRRPTHQPERGDARSRLLMAAFAVIRAKGYAATTVDDLCQASGVSKGAFFHHFSSKEALAVAAATHWSAVTGDLFAAAPYHQAATPLARVLAYLDFRQALVQGKVCEFTCLVGTIVQEAYDSSEAVRLACRDSIFSHAATLEADLDAAIKAAGRDDAFSARSLALLTQAVLQGAFILAKADQNASHVSDSIQHLKRYLSQSLKEQDVR</sequence>
<dbReference type="InterPro" id="IPR054156">
    <property type="entry name" value="YxaF_TetR_C"/>
</dbReference>
<feature type="domain" description="HTH tetR-type" evidence="5">
    <location>
        <begin position="12"/>
        <end position="72"/>
    </location>
</feature>
<dbReference type="KEGG" id="xba:C7S18_11835"/>
<dbReference type="PANTHER" id="PTHR47506">
    <property type="entry name" value="TRANSCRIPTIONAL REGULATORY PROTEIN"/>
    <property type="match status" value="1"/>
</dbReference>
<dbReference type="SUPFAM" id="SSF46689">
    <property type="entry name" value="Homeodomain-like"/>
    <property type="match status" value="1"/>
</dbReference>
<dbReference type="InterPro" id="IPR023772">
    <property type="entry name" value="DNA-bd_HTH_TetR-type_CS"/>
</dbReference>
<dbReference type="Proteomes" id="UP000241074">
    <property type="component" value="Chromosome"/>
</dbReference>
<evidence type="ECO:0000256" key="4">
    <source>
        <dbReference type="PROSITE-ProRule" id="PRU00335"/>
    </source>
</evidence>
<keyword evidence="7" id="KW-1185">Reference proteome</keyword>
<dbReference type="PROSITE" id="PS01081">
    <property type="entry name" value="HTH_TETR_1"/>
    <property type="match status" value="1"/>
</dbReference>
<keyword evidence="2 4" id="KW-0238">DNA-binding</keyword>
<dbReference type="PROSITE" id="PS50977">
    <property type="entry name" value="HTH_TETR_2"/>
    <property type="match status" value="1"/>
</dbReference>
<accession>A0A2P1PSN2</accession>
<dbReference type="PANTHER" id="PTHR47506:SF3">
    <property type="entry name" value="HTH-TYPE TRANSCRIPTIONAL REGULATOR LMRA"/>
    <property type="match status" value="1"/>
</dbReference>
<organism evidence="6 7">
    <name type="scientific">Ahniella affigens</name>
    <dbReference type="NCBI Taxonomy" id="2021234"/>
    <lineage>
        <taxon>Bacteria</taxon>
        <taxon>Pseudomonadati</taxon>
        <taxon>Pseudomonadota</taxon>
        <taxon>Gammaproteobacteria</taxon>
        <taxon>Lysobacterales</taxon>
        <taxon>Rhodanobacteraceae</taxon>
        <taxon>Ahniella</taxon>
    </lineage>
</organism>
<reference evidence="6 7" key="2">
    <citation type="submission" date="2018-03" db="EMBL/GenBank/DDBJ databases">
        <authorList>
            <person name="Keele B.F."/>
        </authorList>
    </citation>
    <scope>NUCLEOTIDE SEQUENCE [LARGE SCALE GENOMIC DNA]</scope>
    <source>
        <strain evidence="6 7">D13</strain>
    </source>
</reference>
<keyword evidence="1" id="KW-0805">Transcription regulation</keyword>
<evidence type="ECO:0000256" key="3">
    <source>
        <dbReference type="ARBA" id="ARBA00023163"/>
    </source>
</evidence>
<dbReference type="InterPro" id="IPR001647">
    <property type="entry name" value="HTH_TetR"/>
</dbReference>
<gene>
    <name evidence="6" type="ORF">C7S18_11835</name>
</gene>
<keyword evidence="3" id="KW-0804">Transcription</keyword>
<dbReference type="Pfam" id="PF00440">
    <property type="entry name" value="TetR_N"/>
    <property type="match status" value="1"/>
</dbReference>
<dbReference type="Gene3D" id="1.10.357.10">
    <property type="entry name" value="Tetracycline Repressor, domain 2"/>
    <property type="match status" value="1"/>
</dbReference>
<dbReference type="SUPFAM" id="SSF48498">
    <property type="entry name" value="Tetracyclin repressor-like, C-terminal domain"/>
    <property type="match status" value="1"/>
</dbReference>
<dbReference type="AlphaFoldDB" id="A0A2P1PSN2"/>
<dbReference type="OrthoDB" id="4541465at2"/>
<evidence type="ECO:0000256" key="1">
    <source>
        <dbReference type="ARBA" id="ARBA00023015"/>
    </source>
</evidence>
<dbReference type="EMBL" id="CP027860">
    <property type="protein sequence ID" value="AVP97843.1"/>
    <property type="molecule type" value="Genomic_DNA"/>
</dbReference>
<dbReference type="InterPro" id="IPR036271">
    <property type="entry name" value="Tet_transcr_reg_TetR-rel_C_sf"/>
</dbReference>
<protein>
    <submittedName>
        <fullName evidence="6">TetR/AcrR family transcriptional regulator</fullName>
    </submittedName>
</protein>
<evidence type="ECO:0000313" key="6">
    <source>
        <dbReference type="EMBL" id="AVP97843.1"/>
    </source>
</evidence>
<proteinExistence type="predicted"/>
<reference evidence="6 7" key="1">
    <citation type="submission" date="2018-03" db="EMBL/GenBank/DDBJ databases">
        <title>Ahniella affigens gen. nov., sp. nov., a gammaproteobacterium isolated from sandy soil near a stream.</title>
        <authorList>
            <person name="Ko Y."/>
            <person name="Kim J.-H."/>
        </authorList>
    </citation>
    <scope>NUCLEOTIDE SEQUENCE [LARGE SCALE GENOMIC DNA]</scope>
    <source>
        <strain evidence="6 7">D13</strain>
    </source>
</reference>
<name>A0A2P1PSN2_9GAMM</name>
<dbReference type="InterPro" id="IPR009057">
    <property type="entry name" value="Homeodomain-like_sf"/>
</dbReference>
<dbReference type="RefSeq" id="WP_106891763.1">
    <property type="nucleotide sequence ID" value="NZ_CP027860.1"/>
</dbReference>
<evidence type="ECO:0000259" key="5">
    <source>
        <dbReference type="PROSITE" id="PS50977"/>
    </source>
</evidence>
<dbReference type="PRINTS" id="PR00455">
    <property type="entry name" value="HTHTETR"/>
</dbReference>
<dbReference type="GO" id="GO:0003677">
    <property type="term" value="F:DNA binding"/>
    <property type="evidence" value="ECO:0007669"/>
    <property type="project" value="UniProtKB-UniRule"/>
</dbReference>
<feature type="DNA-binding region" description="H-T-H motif" evidence="4">
    <location>
        <begin position="35"/>
        <end position="54"/>
    </location>
</feature>
<evidence type="ECO:0000256" key="2">
    <source>
        <dbReference type="ARBA" id="ARBA00023125"/>
    </source>
</evidence>
<dbReference type="Pfam" id="PF21993">
    <property type="entry name" value="TetR_C_13_2"/>
    <property type="match status" value="1"/>
</dbReference>
<evidence type="ECO:0000313" key="7">
    <source>
        <dbReference type="Proteomes" id="UP000241074"/>
    </source>
</evidence>